<dbReference type="Gene3D" id="3.20.80.10">
    <property type="entry name" value="Regulatory factor, effector binding domain"/>
    <property type="match status" value="1"/>
</dbReference>
<dbReference type="SMART" id="SM00871">
    <property type="entry name" value="AraC_E_bind"/>
    <property type="match status" value="1"/>
</dbReference>
<dbReference type="InterPro" id="IPR011256">
    <property type="entry name" value="Reg_factor_effector_dom_sf"/>
</dbReference>
<sequence>MKYETVTKPRYRAIGMKWDGPWSEISGLKSMIQTMSERVGELTHAVDPDTQLGLSYHLRPDGFVHYSVYEVGEEQTIPEGMIEFFVPEMTYLVTQHEKGQNIGQSYDNIARSLSDSEYKAFSEADIKYFDNLPIKHERYPRDRDLNDPHFEILIPIARK</sequence>
<dbReference type="Proteomes" id="UP000290649">
    <property type="component" value="Unassembled WGS sequence"/>
</dbReference>
<dbReference type="EMBL" id="QOUX01000047">
    <property type="protein sequence ID" value="RXI96637.1"/>
    <property type="molecule type" value="Genomic_DNA"/>
</dbReference>
<name>A0A4Q0VMK7_9BACI</name>
<evidence type="ECO:0000313" key="3">
    <source>
        <dbReference type="Proteomes" id="UP000290649"/>
    </source>
</evidence>
<accession>A0A4Q0VMK7</accession>
<evidence type="ECO:0000259" key="1">
    <source>
        <dbReference type="SMART" id="SM00871"/>
    </source>
</evidence>
<protein>
    <submittedName>
        <fullName evidence="2">Transcriptional regulator</fullName>
    </submittedName>
</protein>
<feature type="domain" description="AraC effector-binding" evidence="1">
    <location>
        <begin position="1"/>
        <end position="157"/>
    </location>
</feature>
<dbReference type="SUPFAM" id="SSF55136">
    <property type="entry name" value="Probable bacterial effector-binding domain"/>
    <property type="match status" value="1"/>
</dbReference>
<dbReference type="OrthoDB" id="2364201at2"/>
<comment type="caution">
    <text evidence="2">The sequence shown here is derived from an EMBL/GenBank/DDBJ whole genome shotgun (WGS) entry which is preliminary data.</text>
</comment>
<keyword evidence="3" id="KW-1185">Reference proteome</keyword>
<organism evidence="2 3">
    <name type="scientific">Anaerobacillus alkaliphilus</name>
    <dbReference type="NCBI Taxonomy" id="1548597"/>
    <lineage>
        <taxon>Bacteria</taxon>
        <taxon>Bacillati</taxon>
        <taxon>Bacillota</taxon>
        <taxon>Bacilli</taxon>
        <taxon>Bacillales</taxon>
        <taxon>Bacillaceae</taxon>
        <taxon>Anaerobacillus</taxon>
    </lineage>
</organism>
<proteinExistence type="predicted"/>
<dbReference type="InterPro" id="IPR010499">
    <property type="entry name" value="AraC_E-bd"/>
</dbReference>
<reference evidence="2 3" key="1">
    <citation type="journal article" date="2019" name="Int. J. Syst. Evol. Microbiol.">
        <title>Anaerobacillus alkaliphilus sp. nov., a novel alkaliphilic and moderately halophilic bacterium.</title>
        <authorList>
            <person name="Borsodi A.K."/>
            <person name="Aszalos J.M."/>
            <person name="Bihari P."/>
            <person name="Nagy I."/>
            <person name="Schumann P."/>
            <person name="Sproer C."/>
            <person name="Kovacs A.L."/>
            <person name="Boka K."/>
            <person name="Dobosy P."/>
            <person name="Ovari M."/>
            <person name="Szili-Kovacs T."/>
            <person name="Toth E."/>
        </authorList>
    </citation>
    <scope>NUCLEOTIDE SEQUENCE [LARGE SCALE GENOMIC DNA]</scope>
    <source>
        <strain evidence="2 3">B16-10</strain>
    </source>
</reference>
<dbReference type="RefSeq" id="WP_129080734.1">
    <property type="nucleotide sequence ID" value="NZ_QOUX01000047.1"/>
</dbReference>
<evidence type="ECO:0000313" key="2">
    <source>
        <dbReference type="EMBL" id="RXI96637.1"/>
    </source>
</evidence>
<gene>
    <name evidence="2" type="ORF">DS745_23340</name>
</gene>
<dbReference type="InterPro" id="IPR029442">
    <property type="entry name" value="GyrI-like"/>
</dbReference>
<dbReference type="AlphaFoldDB" id="A0A4Q0VMK7"/>
<dbReference type="Pfam" id="PF06445">
    <property type="entry name" value="GyrI-like"/>
    <property type="match status" value="1"/>
</dbReference>